<evidence type="ECO:0000313" key="2">
    <source>
        <dbReference type="Proteomes" id="UP000821845"/>
    </source>
</evidence>
<dbReference type="Proteomes" id="UP000821845">
    <property type="component" value="Chromosome 3"/>
</dbReference>
<reference evidence="1" key="1">
    <citation type="submission" date="2020-05" db="EMBL/GenBank/DDBJ databases">
        <title>Large-scale comparative analyses of tick genomes elucidate their genetic diversity and vector capacities.</title>
        <authorList>
            <person name="Jia N."/>
            <person name="Wang J."/>
            <person name="Shi W."/>
            <person name="Du L."/>
            <person name="Sun Y."/>
            <person name="Zhan W."/>
            <person name="Jiang J."/>
            <person name="Wang Q."/>
            <person name="Zhang B."/>
            <person name="Ji P."/>
            <person name="Sakyi L.B."/>
            <person name="Cui X."/>
            <person name="Yuan T."/>
            <person name="Jiang B."/>
            <person name="Yang W."/>
            <person name="Lam T.T.-Y."/>
            <person name="Chang Q."/>
            <person name="Ding S."/>
            <person name="Wang X."/>
            <person name="Zhu J."/>
            <person name="Ruan X."/>
            <person name="Zhao L."/>
            <person name="Wei J."/>
            <person name="Que T."/>
            <person name="Du C."/>
            <person name="Cheng J."/>
            <person name="Dai P."/>
            <person name="Han X."/>
            <person name="Huang E."/>
            <person name="Gao Y."/>
            <person name="Liu J."/>
            <person name="Shao H."/>
            <person name="Ye R."/>
            <person name="Li L."/>
            <person name="Wei W."/>
            <person name="Wang X."/>
            <person name="Wang C."/>
            <person name="Yang T."/>
            <person name="Huo Q."/>
            <person name="Li W."/>
            <person name="Guo W."/>
            <person name="Chen H."/>
            <person name="Zhou L."/>
            <person name="Ni X."/>
            <person name="Tian J."/>
            <person name="Zhou Y."/>
            <person name="Sheng Y."/>
            <person name="Liu T."/>
            <person name="Pan Y."/>
            <person name="Xia L."/>
            <person name="Li J."/>
            <person name="Zhao F."/>
            <person name="Cao W."/>
        </authorList>
    </citation>
    <scope>NUCLEOTIDE SEQUENCE</scope>
    <source>
        <strain evidence="1">Hyas-2018</strain>
    </source>
</reference>
<evidence type="ECO:0000313" key="1">
    <source>
        <dbReference type="EMBL" id="KAH6936322.1"/>
    </source>
</evidence>
<keyword evidence="2" id="KW-1185">Reference proteome</keyword>
<accession>A0ACB7ST70</accession>
<organism evidence="1 2">
    <name type="scientific">Hyalomma asiaticum</name>
    <name type="common">Tick</name>
    <dbReference type="NCBI Taxonomy" id="266040"/>
    <lineage>
        <taxon>Eukaryota</taxon>
        <taxon>Metazoa</taxon>
        <taxon>Ecdysozoa</taxon>
        <taxon>Arthropoda</taxon>
        <taxon>Chelicerata</taxon>
        <taxon>Arachnida</taxon>
        <taxon>Acari</taxon>
        <taxon>Parasitiformes</taxon>
        <taxon>Ixodida</taxon>
        <taxon>Ixodoidea</taxon>
        <taxon>Ixodidae</taxon>
        <taxon>Hyalomminae</taxon>
        <taxon>Hyalomma</taxon>
    </lineage>
</organism>
<comment type="caution">
    <text evidence="1">The sequence shown here is derived from an EMBL/GenBank/DDBJ whole genome shotgun (WGS) entry which is preliminary data.</text>
</comment>
<gene>
    <name evidence="1" type="ORF">HPB50_016102</name>
</gene>
<proteinExistence type="predicted"/>
<protein>
    <submittedName>
        <fullName evidence="1">Uncharacterized protein</fullName>
    </submittedName>
</protein>
<name>A0ACB7ST70_HYAAI</name>
<sequence length="478" mass="51252">MIDAIRGSQQSKSRVRSENVEEEVLLRAASSTLHWATGGLVHLASVTLAVPRHWPPRPGVQQVPHDPWSRADIRIVNGGPGSLWNQLHAPTALHTADCGQRGEYVLLPMAALPTNSSSDETIVTAGYQLAREWARYRYGVLGEFVTAGDVWYPEDSCNGTENATVASLKETVASVVADNLSEGSLVSLVYFVNGSSLHSGPVTVLSSTPEQSAEGSLVVLFSDGKSSGTSFNSTGEDSDGFLSVVPDFQRAKVFITTVAVGAVASASLEKVALETGGRTYAILDTSATAAEKQSWIAVQNAILDSTEEFPSAVDLFQNRSMAIQHEIGNGHGSGLLGARSGLCFEDPITLRVRAPEYVDTYRAALVFASLTKGLCPVVRANVNGAAFFQDSSTAENFLLHDSGLGEDVYASDGIYTGQFTKFHGRGRYRIAVEVSNKSQTQFLDWMTNDVAKESPVVEGPKTHENLATFDEVLFTSLI</sequence>
<dbReference type="EMBL" id="CM023483">
    <property type="protein sequence ID" value="KAH6936322.1"/>
    <property type="molecule type" value="Genomic_DNA"/>
</dbReference>